<feature type="non-terminal residue" evidence="7">
    <location>
        <position position="151"/>
    </location>
</feature>
<dbReference type="GO" id="GO:0016020">
    <property type="term" value="C:membrane"/>
    <property type="evidence" value="ECO:0007669"/>
    <property type="project" value="UniProtKB-SubCell"/>
</dbReference>
<feature type="transmembrane region" description="Helical" evidence="5">
    <location>
        <begin position="41"/>
        <end position="61"/>
    </location>
</feature>
<dbReference type="PANTHER" id="PTHR22950:SF461">
    <property type="entry name" value="AMINO ACID TRANSPORTER TRANSMEMBRANE DOMAIN-CONTAINING PROTEIN"/>
    <property type="match status" value="1"/>
</dbReference>
<evidence type="ECO:0000259" key="6">
    <source>
        <dbReference type="Pfam" id="PF01490"/>
    </source>
</evidence>
<feature type="transmembrane region" description="Helical" evidence="5">
    <location>
        <begin position="102"/>
        <end position="122"/>
    </location>
</feature>
<comment type="subcellular location">
    <subcellularLocation>
        <location evidence="1">Membrane</location>
        <topology evidence="1">Multi-pass membrane protein</topology>
    </subcellularLocation>
</comment>
<dbReference type="InterPro" id="IPR013057">
    <property type="entry name" value="AA_transpt_TM"/>
</dbReference>
<feature type="transmembrane region" description="Helical" evidence="5">
    <location>
        <begin position="134"/>
        <end position="150"/>
    </location>
</feature>
<dbReference type="Pfam" id="PF01490">
    <property type="entry name" value="Aa_trans"/>
    <property type="match status" value="1"/>
</dbReference>
<feature type="domain" description="Amino acid transporter transmembrane" evidence="6">
    <location>
        <begin position="12"/>
        <end position="112"/>
    </location>
</feature>
<organism evidence="7 8">
    <name type="scientific">Perkinsus olseni</name>
    <name type="common">Perkinsus atlanticus</name>
    <dbReference type="NCBI Taxonomy" id="32597"/>
    <lineage>
        <taxon>Eukaryota</taxon>
        <taxon>Sar</taxon>
        <taxon>Alveolata</taxon>
        <taxon>Perkinsozoa</taxon>
        <taxon>Perkinsea</taxon>
        <taxon>Perkinsida</taxon>
        <taxon>Perkinsidae</taxon>
        <taxon>Perkinsus</taxon>
    </lineage>
</organism>
<keyword evidence="2 5" id="KW-0812">Transmembrane</keyword>
<dbReference type="AlphaFoldDB" id="A0A7J6U1J0"/>
<evidence type="ECO:0000313" key="8">
    <source>
        <dbReference type="Proteomes" id="UP000574390"/>
    </source>
</evidence>
<evidence type="ECO:0000313" key="7">
    <source>
        <dbReference type="EMBL" id="KAF4750832.1"/>
    </source>
</evidence>
<feature type="transmembrane region" description="Helical" evidence="5">
    <location>
        <begin position="13"/>
        <end position="34"/>
    </location>
</feature>
<dbReference type="GO" id="GO:0015179">
    <property type="term" value="F:L-amino acid transmembrane transporter activity"/>
    <property type="evidence" value="ECO:0007669"/>
    <property type="project" value="TreeGrafter"/>
</dbReference>
<keyword evidence="3 5" id="KW-1133">Transmembrane helix</keyword>
<comment type="caution">
    <text evidence="7">The sequence shown here is derived from an EMBL/GenBank/DDBJ whole genome shotgun (WGS) entry which is preliminary data.</text>
</comment>
<evidence type="ECO:0000256" key="3">
    <source>
        <dbReference type="ARBA" id="ARBA00022989"/>
    </source>
</evidence>
<protein>
    <recommendedName>
        <fullName evidence="6">Amino acid transporter transmembrane domain-containing protein</fullName>
    </recommendedName>
</protein>
<evidence type="ECO:0000256" key="1">
    <source>
        <dbReference type="ARBA" id="ARBA00004141"/>
    </source>
</evidence>
<dbReference type="EMBL" id="JABANM010003466">
    <property type="protein sequence ID" value="KAF4750832.1"/>
    <property type="molecule type" value="Genomic_DNA"/>
</dbReference>
<dbReference type="PANTHER" id="PTHR22950">
    <property type="entry name" value="AMINO ACID TRANSPORTER"/>
    <property type="match status" value="1"/>
</dbReference>
<evidence type="ECO:0000256" key="5">
    <source>
        <dbReference type="SAM" id="Phobius"/>
    </source>
</evidence>
<reference evidence="7 8" key="1">
    <citation type="submission" date="2020-04" db="EMBL/GenBank/DDBJ databases">
        <title>Perkinsus olseni comparative genomics.</title>
        <authorList>
            <person name="Bogema D.R."/>
        </authorList>
    </citation>
    <scope>NUCLEOTIDE SEQUENCE [LARGE SCALE GENOMIC DNA]</scope>
    <source>
        <strain evidence="7">ATCC PRA-205</strain>
    </source>
</reference>
<evidence type="ECO:0000256" key="4">
    <source>
        <dbReference type="ARBA" id="ARBA00023136"/>
    </source>
</evidence>
<sequence length="151" mass="16107">MGLGSGSAVSSKLSIFGATANLVMTSIGVGILGLPQVMEQAGWVGGYILLAIAALASLWMARHLTDACIRYSKNGEYPSYQQLGELTYGRWGRAAVIVSTDIFMLGLCVILLTDWVLVYAGLMVPFVCIRSMKLISWLSMVGVVSVLATVI</sequence>
<gene>
    <name evidence="7" type="ORF">FOZ62_026672</name>
</gene>
<accession>A0A7J6U1J0</accession>
<evidence type="ECO:0000256" key="2">
    <source>
        <dbReference type="ARBA" id="ARBA00022692"/>
    </source>
</evidence>
<keyword evidence="4 5" id="KW-0472">Membrane</keyword>
<name>A0A7J6U1J0_PEROL</name>
<proteinExistence type="predicted"/>
<dbReference type="Proteomes" id="UP000574390">
    <property type="component" value="Unassembled WGS sequence"/>
</dbReference>